<dbReference type="InterPro" id="IPR050369">
    <property type="entry name" value="RBOH/FRE"/>
</dbReference>
<dbReference type="PROSITE" id="PS00018">
    <property type="entry name" value="EF_HAND_1"/>
    <property type="match status" value="1"/>
</dbReference>
<dbReference type="EMBL" id="CVQH01020306">
    <property type="protein sequence ID" value="CRK26833.1"/>
    <property type="molecule type" value="Genomic_DNA"/>
</dbReference>
<dbReference type="InterPro" id="IPR013112">
    <property type="entry name" value="FAD-bd_8"/>
</dbReference>
<dbReference type="Gene3D" id="2.40.30.10">
    <property type="entry name" value="Translation factors"/>
    <property type="match status" value="1"/>
</dbReference>
<dbReference type="GO" id="GO:0043020">
    <property type="term" value="C:NADPH oxidase complex"/>
    <property type="evidence" value="ECO:0007669"/>
    <property type="project" value="TreeGrafter"/>
</dbReference>
<dbReference type="GO" id="GO:0005509">
    <property type="term" value="F:calcium ion binding"/>
    <property type="evidence" value="ECO:0007669"/>
    <property type="project" value="InterPro"/>
</dbReference>
<dbReference type="CDD" id="cd06186">
    <property type="entry name" value="NOX_Duox_like_FAD_NADP"/>
    <property type="match status" value="1"/>
</dbReference>
<evidence type="ECO:0000256" key="7">
    <source>
        <dbReference type="ARBA" id="ARBA00023136"/>
    </source>
</evidence>
<dbReference type="PANTHER" id="PTHR11972">
    <property type="entry name" value="NADPH OXIDASE"/>
    <property type="match status" value="1"/>
</dbReference>
<dbReference type="GO" id="GO:0042554">
    <property type="term" value="P:superoxide anion generation"/>
    <property type="evidence" value="ECO:0007669"/>
    <property type="project" value="TreeGrafter"/>
</dbReference>
<dbReference type="InterPro" id="IPR039261">
    <property type="entry name" value="FNR_nucleotide-bd"/>
</dbReference>
<evidence type="ECO:0000259" key="11">
    <source>
        <dbReference type="PROSITE" id="PS51384"/>
    </source>
</evidence>
<keyword evidence="13" id="KW-1185">Reference proteome</keyword>
<keyword evidence="6" id="KW-0406">Ion transport</keyword>
<dbReference type="STRING" id="100787.A0A0G4LXM6"/>
<keyword evidence="5" id="KW-0560">Oxidoreductase</keyword>
<dbReference type="AlphaFoldDB" id="A0A0G4LXM6"/>
<dbReference type="SUPFAM" id="SSF63380">
    <property type="entry name" value="Riboflavin synthase domain-like"/>
    <property type="match status" value="1"/>
</dbReference>
<dbReference type="Pfam" id="PF08022">
    <property type="entry name" value="FAD_binding_8"/>
    <property type="match status" value="1"/>
</dbReference>
<feature type="transmembrane region" description="Helical" evidence="9">
    <location>
        <begin position="274"/>
        <end position="296"/>
    </location>
</feature>
<dbReference type="PANTHER" id="PTHR11972:SF153">
    <property type="entry name" value="SUPEROXIDE-GENERATING NADPH OXIDASE HEAVY CHAIN SUBUNIT A"/>
    <property type="match status" value="1"/>
</dbReference>
<evidence type="ECO:0000256" key="2">
    <source>
        <dbReference type="ARBA" id="ARBA00022692"/>
    </source>
</evidence>
<dbReference type="InterPro" id="IPR002048">
    <property type="entry name" value="EF_hand_dom"/>
</dbReference>
<proteinExistence type="predicted"/>
<organism evidence="12 13">
    <name type="scientific">Verticillium longisporum</name>
    <name type="common">Verticillium dahliae var. longisporum</name>
    <dbReference type="NCBI Taxonomy" id="100787"/>
    <lineage>
        <taxon>Eukaryota</taxon>
        <taxon>Fungi</taxon>
        <taxon>Dikarya</taxon>
        <taxon>Ascomycota</taxon>
        <taxon>Pezizomycotina</taxon>
        <taxon>Sordariomycetes</taxon>
        <taxon>Hypocreomycetidae</taxon>
        <taxon>Glomerellales</taxon>
        <taxon>Plectosphaerellaceae</taxon>
        <taxon>Verticillium</taxon>
    </lineage>
</organism>
<comment type="subcellular location">
    <subcellularLocation>
        <location evidence="1">Membrane</location>
        <topology evidence="1">Multi-pass membrane protein</topology>
    </subcellularLocation>
</comment>
<dbReference type="Proteomes" id="UP000044602">
    <property type="component" value="Unassembled WGS sequence"/>
</dbReference>
<accession>A0A0G4LXM6</accession>
<feature type="domain" description="FAD-binding FR-type" evidence="11">
    <location>
        <begin position="343"/>
        <end position="460"/>
    </location>
</feature>
<feature type="region of interest" description="Disordered" evidence="8">
    <location>
        <begin position="829"/>
        <end position="856"/>
    </location>
</feature>
<evidence type="ECO:0000256" key="8">
    <source>
        <dbReference type="SAM" id="MobiDB-lite"/>
    </source>
</evidence>
<dbReference type="InterPro" id="IPR013130">
    <property type="entry name" value="Fe3_Rdtase_TM_dom"/>
</dbReference>
<sequence length="1002" mass="111639">MAEHPVRDANGDTQYLNDDEIEKFLDDLDHNDDGYIDYNEVEQKLDAAHDELTPVTAAHHVTKRDHDSENDHIRHAFLRSIMGSEEQRIPRDEFAKRVKEWKIPSLEQAKKEEKQEKQYMKSVTVWRRIRAYWAVHGPEICFLALVIGMQLAFGIWQLVKYQTTPAYRAAFGWGVVMAKTCAGALYPTFFFLILSMSRYFSTFMRKSYYVSRFFNWDLSQEFHIRISCVAILLATLHALGHLTGSFVSGSDPNNETEVAYLLGDDMVPRPYIEYVRSVPGVTGITALGCFYLLSLLSIPQVRRWNYEVFQLGHLLMFPIIGLMMAHGTAHLLQWPMFGYFLAFPTLLVVVERVVRVVLGFHRIRATMKCLDDDTVEITAIIPSERLWRYKAGQYIFLQVPEISIWQWHPFTVSVCIGNKMQVHIKTDGNWTGRLRKLGGDAGESEIEVGINGPFGAPAQRFYEFNHSVIIGAGIGVTPFSGILADLQAHDDMSHGGPAHLEAGHLQDRHDSDATAADPADASGKFEKVTGGDGMLLGSDEAKRRKAKDCSSQQDDDNNETRPENDEFVNADTINTSRRPEAGKSRDFADDYRRVDFHWMVRDRNYLSWLSDLLNEVSRSQEWHREHEDQPHLDIRIQTHVTAKRKGIVTHVYRWLLEMHRTDDHPASPEDEELKVGVFYCGAPVVGEILADKCSELTTRGRHDGSKIEYHFMIEPAEPRPLRHLHDDAAVLARPEDNLLAVLVSDAVGKLRHDKLDARALRPQRHHGRMPGAGAVRDGLARRRDKGPEAGEVRHAATGIAGRSGCGPGCGRGDGDGGGVGVRQALVRGTGGSARRHDDEVAGGGAAVGPGQRGKGLGGEGVALEDAHAEEARAVVHDGRVGQQRRDGRRRRRARMVEGPRGAHEEVEHRLGGRAGGGRRVVVRRRRGVLVLDGRALVRGHGAQGEVRRQRRRGGHGRVRVLDDVAKGGKGRGRQGHGGDGQVLAVEGELDGRHGFCGGGGSE</sequence>
<keyword evidence="7 9" id="KW-0472">Membrane</keyword>
<dbReference type="GO" id="GO:0006811">
    <property type="term" value="P:monoatomic ion transport"/>
    <property type="evidence" value="ECO:0007669"/>
    <property type="project" value="UniProtKB-KW"/>
</dbReference>
<keyword evidence="3" id="KW-0249">Electron transport</keyword>
<gene>
    <name evidence="12" type="ORF">BN1708_000641</name>
</gene>
<evidence type="ECO:0000313" key="12">
    <source>
        <dbReference type="EMBL" id="CRK26833.1"/>
    </source>
</evidence>
<evidence type="ECO:0000256" key="5">
    <source>
        <dbReference type="ARBA" id="ARBA00023002"/>
    </source>
</evidence>
<feature type="transmembrane region" description="Helical" evidence="9">
    <location>
        <begin position="337"/>
        <end position="358"/>
    </location>
</feature>
<dbReference type="GO" id="GO:0016175">
    <property type="term" value="F:superoxide-generating NAD(P)H oxidase activity"/>
    <property type="evidence" value="ECO:0007669"/>
    <property type="project" value="TreeGrafter"/>
</dbReference>
<keyword evidence="2 9" id="KW-0812">Transmembrane</keyword>
<evidence type="ECO:0000256" key="1">
    <source>
        <dbReference type="ARBA" id="ARBA00004141"/>
    </source>
</evidence>
<feature type="region of interest" description="Disordered" evidence="8">
    <location>
        <begin position="877"/>
        <end position="906"/>
    </location>
</feature>
<keyword evidence="4 9" id="KW-1133">Transmembrane helix</keyword>
<feature type="compositionally biased region" description="Low complexity" evidence="8">
    <location>
        <begin position="513"/>
        <end position="522"/>
    </location>
</feature>
<evidence type="ECO:0000313" key="13">
    <source>
        <dbReference type="Proteomes" id="UP000044602"/>
    </source>
</evidence>
<evidence type="ECO:0000256" key="3">
    <source>
        <dbReference type="ARBA" id="ARBA00022982"/>
    </source>
</evidence>
<evidence type="ECO:0000256" key="6">
    <source>
        <dbReference type="ARBA" id="ARBA00023065"/>
    </source>
</evidence>
<evidence type="ECO:0000259" key="10">
    <source>
        <dbReference type="PROSITE" id="PS50222"/>
    </source>
</evidence>
<feature type="domain" description="EF-hand" evidence="10">
    <location>
        <begin position="16"/>
        <end position="51"/>
    </location>
</feature>
<feature type="transmembrane region" description="Helical" evidence="9">
    <location>
        <begin position="222"/>
        <end position="242"/>
    </location>
</feature>
<dbReference type="InterPro" id="IPR018247">
    <property type="entry name" value="EF_Hand_1_Ca_BS"/>
</dbReference>
<dbReference type="Pfam" id="PF01794">
    <property type="entry name" value="Ferric_reduct"/>
    <property type="match status" value="1"/>
</dbReference>
<feature type="compositionally biased region" description="Gly residues" evidence="8">
    <location>
        <begin position="841"/>
        <end position="856"/>
    </location>
</feature>
<feature type="transmembrane region" description="Helical" evidence="9">
    <location>
        <begin position="171"/>
        <end position="201"/>
    </location>
</feature>
<dbReference type="SUPFAM" id="SSF52343">
    <property type="entry name" value="Ferredoxin reductase-like, C-terminal NADP-linked domain"/>
    <property type="match status" value="1"/>
</dbReference>
<dbReference type="InterPro" id="IPR017938">
    <property type="entry name" value="Riboflavin_synthase-like_b-brl"/>
</dbReference>
<feature type="compositionally biased region" description="Basic and acidic residues" evidence="8">
    <location>
        <begin position="894"/>
        <end position="906"/>
    </location>
</feature>
<keyword evidence="6" id="KW-0813">Transport</keyword>
<dbReference type="Gene3D" id="3.40.50.80">
    <property type="entry name" value="Nucleotide-binding domain of ferredoxin-NADP reductase (FNR) module"/>
    <property type="match status" value="1"/>
</dbReference>
<feature type="transmembrane region" description="Helical" evidence="9">
    <location>
        <begin position="308"/>
        <end position="325"/>
    </location>
</feature>
<dbReference type="GO" id="GO:0006952">
    <property type="term" value="P:defense response"/>
    <property type="evidence" value="ECO:0007669"/>
    <property type="project" value="TreeGrafter"/>
</dbReference>
<name>A0A0G4LXM6_VERLO</name>
<dbReference type="InterPro" id="IPR017927">
    <property type="entry name" value="FAD-bd_FR_type"/>
</dbReference>
<evidence type="ECO:0008006" key="14">
    <source>
        <dbReference type="Google" id="ProtNLM"/>
    </source>
</evidence>
<feature type="region of interest" description="Disordered" evidence="8">
    <location>
        <begin position="507"/>
        <end position="583"/>
    </location>
</feature>
<dbReference type="PROSITE" id="PS51384">
    <property type="entry name" value="FAD_FR"/>
    <property type="match status" value="1"/>
</dbReference>
<evidence type="ECO:0000256" key="9">
    <source>
        <dbReference type="SAM" id="Phobius"/>
    </source>
</evidence>
<evidence type="ECO:0000256" key="4">
    <source>
        <dbReference type="ARBA" id="ARBA00022989"/>
    </source>
</evidence>
<feature type="transmembrane region" description="Helical" evidence="9">
    <location>
        <begin position="140"/>
        <end position="159"/>
    </location>
</feature>
<protein>
    <recommendedName>
        <fullName evidence="14">EF-hand domain-containing protein</fullName>
    </recommendedName>
</protein>
<reference evidence="12 13" key="1">
    <citation type="submission" date="2015-05" db="EMBL/GenBank/DDBJ databases">
        <authorList>
            <person name="Wang D.B."/>
            <person name="Wang M."/>
        </authorList>
    </citation>
    <scope>NUCLEOTIDE SEQUENCE [LARGE SCALE GENOMIC DNA]</scope>
    <source>
        <strain evidence="12">VL1</strain>
    </source>
</reference>
<dbReference type="PROSITE" id="PS50222">
    <property type="entry name" value="EF_HAND_2"/>
    <property type="match status" value="1"/>
</dbReference>